<proteinExistence type="predicted"/>
<name>A0A7J9I819_9ROSI</name>
<gene>
    <name evidence="1" type="ORF">Gohar_021832</name>
</gene>
<reference evidence="1 2" key="1">
    <citation type="journal article" date="2019" name="Genome Biol. Evol.">
        <title>Insights into the evolution of the New World diploid cottons (Gossypium, subgenus Houzingenia) based on genome sequencing.</title>
        <authorList>
            <person name="Grover C.E."/>
            <person name="Arick M.A. 2nd"/>
            <person name="Thrash A."/>
            <person name="Conover J.L."/>
            <person name="Sanders W.S."/>
            <person name="Peterson D.G."/>
            <person name="Frelichowski J.E."/>
            <person name="Scheffler J.A."/>
            <person name="Scheffler B.E."/>
            <person name="Wendel J.F."/>
        </authorList>
    </citation>
    <scope>NUCLEOTIDE SEQUENCE [LARGE SCALE GENOMIC DNA]</scope>
    <source>
        <strain evidence="1">0</strain>
        <tissue evidence="1">Leaf</tissue>
    </source>
</reference>
<dbReference type="Proteomes" id="UP000593560">
    <property type="component" value="Unassembled WGS sequence"/>
</dbReference>
<dbReference type="EMBL" id="JABFAD010244369">
    <property type="protein sequence ID" value="MBA0818279.1"/>
    <property type="molecule type" value="Genomic_DNA"/>
</dbReference>
<feature type="non-terminal residue" evidence="1">
    <location>
        <position position="1"/>
    </location>
</feature>
<evidence type="ECO:0000313" key="1">
    <source>
        <dbReference type="EMBL" id="MBA0818279.1"/>
    </source>
</evidence>
<dbReference type="AlphaFoldDB" id="A0A7J9I819"/>
<accession>A0A7J9I819</accession>
<feature type="non-terminal residue" evidence="1">
    <location>
        <position position="94"/>
    </location>
</feature>
<sequence length="94" mass="10460">RALGIHSLHRATKLKRGAVEALWKNCSEKLLLQYGNETAHLKPPQEYMPLVVVNDQLLRQSWTAMQHGTSSQLLSRSAAAFATEMWSSSSAVLL</sequence>
<keyword evidence="2" id="KW-1185">Reference proteome</keyword>
<organism evidence="1 2">
    <name type="scientific">Gossypium harknessii</name>
    <dbReference type="NCBI Taxonomy" id="34285"/>
    <lineage>
        <taxon>Eukaryota</taxon>
        <taxon>Viridiplantae</taxon>
        <taxon>Streptophyta</taxon>
        <taxon>Embryophyta</taxon>
        <taxon>Tracheophyta</taxon>
        <taxon>Spermatophyta</taxon>
        <taxon>Magnoliopsida</taxon>
        <taxon>eudicotyledons</taxon>
        <taxon>Gunneridae</taxon>
        <taxon>Pentapetalae</taxon>
        <taxon>rosids</taxon>
        <taxon>malvids</taxon>
        <taxon>Malvales</taxon>
        <taxon>Malvaceae</taxon>
        <taxon>Malvoideae</taxon>
        <taxon>Gossypium</taxon>
    </lineage>
</organism>
<evidence type="ECO:0000313" key="2">
    <source>
        <dbReference type="Proteomes" id="UP000593560"/>
    </source>
</evidence>
<comment type="caution">
    <text evidence="1">The sequence shown here is derived from an EMBL/GenBank/DDBJ whole genome shotgun (WGS) entry which is preliminary data.</text>
</comment>
<protein>
    <submittedName>
        <fullName evidence="1">Uncharacterized protein</fullName>
    </submittedName>
</protein>